<dbReference type="AlphaFoldDB" id="A0A0G0IQY6"/>
<accession>A0A0G0IQY6</accession>
<proteinExistence type="predicted"/>
<name>A0A0G0IQY6_9BACT</name>
<keyword evidence="1" id="KW-0812">Transmembrane</keyword>
<comment type="caution">
    <text evidence="2">The sequence shown here is derived from an EMBL/GenBank/DDBJ whole genome shotgun (WGS) entry which is preliminary data.</text>
</comment>
<dbReference type="EMBL" id="LBSM01000004">
    <property type="protein sequence ID" value="KKQ18441.1"/>
    <property type="molecule type" value="Genomic_DNA"/>
</dbReference>
<sequence length="207" mass="25097">MAVIELKKSVNELRNVTEVFGLPKAGKTTLTKRIGRRKYVLNWKEIGRKKKIYLFLKYLILHPLNLAYLFYKLNSNKIKMEHLGIKEYYLIWRMRNSYLSATLAKYEYLKEFSEKIIADEFALQSIFMILQKKSDEKEIMEIMGHLPSSGRILIVESKDKERYRRLSKIKKFTRELDKRYKMKWWKTIEHNYKIIKEILKERYKVAT</sequence>
<evidence type="ECO:0000313" key="2">
    <source>
        <dbReference type="EMBL" id="KKQ18441.1"/>
    </source>
</evidence>
<protein>
    <submittedName>
        <fullName evidence="2">Uncharacterized protein</fullName>
    </submittedName>
</protein>
<feature type="transmembrane region" description="Helical" evidence="1">
    <location>
        <begin position="52"/>
        <end position="71"/>
    </location>
</feature>
<organism evidence="2 3">
    <name type="scientific">Berkelbacteria bacterium GW2011_GWA1_36_9</name>
    <dbReference type="NCBI Taxonomy" id="1618331"/>
    <lineage>
        <taxon>Bacteria</taxon>
        <taxon>Candidatus Berkelbacteria</taxon>
    </lineage>
</organism>
<keyword evidence="1" id="KW-0472">Membrane</keyword>
<evidence type="ECO:0000256" key="1">
    <source>
        <dbReference type="SAM" id="Phobius"/>
    </source>
</evidence>
<keyword evidence="1" id="KW-1133">Transmembrane helix</keyword>
<evidence type="ECO:0000313" key="3">
    <source>
        <dbReference type="Proteomes" id="UP000034508"/>
    </source>
</evidence>
<reference evidence="2 3" key="1">
    <citation type="journal article" date="2015" name="Nature">
        <title>rRNA introns, odd ribosomes, and small enigmatic genomes across a large radiation of phyla.</title>
        <authorList>
            <person name="Brown C.T."/>
            <person name="Hug L.A."/>
            <person name="Thomas B.C."/>
            <person name="Sharon I."/>
            <person name="Castelle C.J."/>
            <person name="Singh A."/>
            <person name="Wilkins M.J."/>
            <person name="Williams K.H."/>
            <person name="Banfield J.F."/>
        </authorList>
    </citation>
    <scope>NUCLEOTIDE SEQUENCE [LARGE SCALE GENOMIC DNA]</scope>
</reference>
<dbReference type="Proteomes" id="UP000034508">
    <property type="component" value="Unassembled WGS sequence"/>
</dbReference>
<gene>
    <name evidence="2" type="ORF">US31_C0004G0003</name>
</gene>